<dbReference type="AlphaFoldDB" id="A0A8N4I6J0"/>
<proteinExistence type="predicted"/>
<gene>
    <name evidence="3" type="primary">LOC105035182</name>
</gene>
<evidence type="ECO:0000256" key="1">
    <source>
        <dbReference type="SAM" id="Phobius"/>
    </source>
</evidence>
<dbReference type="PANTHER" id="PTHR31170">
    <property type="entry name" value="BNAC04G53230D PROTEIN"/>
    <property type="match status" value="1"/>
</dbReference>
<keyword evidence="1" id="KW-0472">Membrane</keyword>
<accession>A0A8N4I6J0</accession>
<name>A0A8N4I6J0_ELAGV</name>
<keyword evidence="2" id="KW-1185">Reference proteome</keyword>
<dbReference type="Pfam" id="PF03140">
    <property type="entry name" value="DUF247"/>
    <property type="match status" value="1"/>
</dbReference>
<dbReference type="Proteomes" id="UP000504607">
    <property type="component" value="Unplaced"/>
</dbReference>
<feature type="transmembrane region" description="Helical" evidence="1">
    <location>
        <begin position="430"/>
        <end position="451"/>
    </location>
</feature>
<keyword evidence="1" id="KW-1133">Transmembrane helix</keyword>
<protein>
    <submittedName>
        <fullName evidence="3">LOW QUALITY PROTEIN: UPF0481 protein At3g47200-like</fullName>
    </submittedName>
</protein>
<dbReference type="RefSeq" id="XP_029117702.1">
    <property type="nucleotide sequence ID" value="XM_029261869.1"/>
</dbReference>
<evidence type="ECO:0000313" key="2">
    <source>
        <dbReference type="Proteomes" id="UP000504607"/>
    </source>
</evidence>
<sequence>MRQSVFEAREASQDEVVETDQSWVEKVLGGIERSQQRKRPIKPSIFRVPPQLRSSNPDAYEPQLVSIGPYHHGKPSLQAAMKEIKWQILYHLLPEDPKDCIQQYLKMMQKLEVKTRSYYSEVIDMGSYKFAAMVLLDGCFIIQLRIRPDPMAKELSDLLKNSIWLESKLFGDLLLENQFPYFIFNDLLSLLNKPKLRSIAMQRLILENLNKMLPGFFNFSSLMEPKEDFQVAHILHLLHESNAAPPNQELIMQNRVFLYLRSGSPGSPQQLPESPLGVPSVTELVEAEVKIKKTEADNFLNITFDKKKGLLEILAIKVIDSTNLIFQNLIALEQCYIDAPMKITCYSVFMDSIINTERDVALLSQEGIIYRVLGSDKDIALLFNELCKEVVVDISGNYLARLFNEVNAYRNSRWNRWRARLMHDYFSNPWAIISLITAAVLLVLTIVQTLVSTLSHTLQINSSDRTRS</sequence>
<dbReference type="InterPro" id="IPR004158">
    <property type="entry name" value="DUF247_pln"/>
</dbReference>
<dbReference type="OrthoDB" id="1589813at2759"/>
<evidence type="ECO:0000313" key="3">
    <source>
        <dbReference type="RefSeq" id="XP_029117702.1"/>
    </source>
</evidence>
<reference evidence="3" key="1">
    <citation type="submission" date="2025-08" db="UniProtKB">
        <authorList>
            <consortium name="RefSeq"/>
        </authorList>
    </citation>
    <scope>IDENTIFICATION</scope>
</reference>
<organism evidence="2 3">
    <name type="scientific">Elaeis guineensis var. tenera</name>
    <name type="common">Oil palm</name>
    <dbReference type="NCBI Taxonomy" id="51953"/>
    <lineage>
        <taxon>Eukaryota</taxon>
        <taxon>Viridiplantae</taxon>
        <taxon>Streptophyta</taxon>
        <taxon>Embryophyta</taxon>
        <taxon>Tracheophyta</taxon>
        <taxon>Spermatophyta</taxon>
        <taxon>Magnoliopsida</taxon>
        <taxon>Liliopsida</taxon>
        <taxon>Arecaceae</taxon>
        <taxon>Arecoideae</taxon>
        <taxon>Cocoseae</taxon>
        <taxon>Elaeidinae</taxon>
        <taxon>Elaeis</taxon>
    </lineage>
</organism>
<keyword evidence="1" id="KW-0812">Transmembrane</keyword>
<dbReference type="PANTHER" id="PTHR31170:SF25">
    <property type="entry name" value="BNAA09G04570D PROTEIN"/>
    <property type="match status" value="1"/>
</dbReference>